<protein>
    <submittedName>
        <fullName evidence="1">Uncharacterized protein</fullName>
    </submittedName>
</protein>
<proteinExistence type="predicted"/>
<evidence type="ECO:0000313" key="3">
    <source>
        <dbReference type="Proteomes" id="UP000321960"/>
    </source>
</evidence>
<dbReference type="EMBL" id="BJZU01000029">
    <property type="protein sequence ID" value="GEP03834.1"/>
    <property type="molecule type" value="Genomic_DNA"/>
</dbReference>
<keyword evidence="4" id="KW-1185">Reference proteome</keyword>
<accession>A0A512J1J2</accession>
<sequence length="125" mass="13491">MLATADKLIRLSGSSSNMFLKIYKESIMNTANLQLEGLYAAIAGLMNALRDKNLLSQEEIDQALEGVETAMVADPGRPAQLSAAHVDAICFPARFLRLANQTSERGEALSFAQLAAEVGRSKPPR</sequence>
<evidence type="ECO:0000313" key="1">
    <source>
        <dbReference type="EMBL" id="GEP03834.1"/>
    </source>
</evidence>
<reference evidence="1 3" key="3">
    <citation type="submission" date="2019-07" db="EMBL/GenBank/DDBJ databases">
        <title>Whole genome shotgun sequence of Methylobacterium oxalidis NBRC 107715.</title>
        <authorList>
            <person name="Hosoyama A."/>
            <person name="Uohara A."/>
            <person name="Ohji S."/>
            <person name="Ichikawa N."/>
        </authorList>
    </citation>
    <scope>NUCLEOTIDE SEQUENCE [LARGE SCALE GENOMIC DNA]</scope>
    <source>
        <strain evidence="1 3">NBRC 107715</strain>
    </source>
</reference>
<gene>
    <name evidence="2" type="ORF">GCM10007888_36900</name>
    <name evidence="1" type="ORF">MOX02_18720</name>
</gene>
<dbReference type="Proteomes" id="UP000321960">
    <property type="component" value="Unassembled WGS sequence"/>
</dbReference>
<reference evidence="2" key="4">
    <citation type="submission" date="2023-01" db="EMBL/GenBank/DDBJ databases">
        <title>Draft genome sequence of Methylobacterium oxalidis strain NBRC 107715.</title>
        <authorList>
            <person name="Sun Q."/>
            <person name="Mori K."/>
        </authorList>
    </citation>
    <scope>NUCLEOTIDE SEQUENCE</scope>
    <source>
        <strain evidence="2">NBRC 107715</strain>
    </source>
</reference>
<dbReference type="EMBL" id="BSPK01000067">
    <property type="protein sequence ID" value="GLS65308.1"/>
    <property type="molecule type" value="Genomic_DNA"/>
</dbReference>
<evidence type="ECO:0000313" key="2">
    <source>
        <dbReference type="EMBL" id="GLS65308.1"/>
    </source>
</evidence>
<reference evidence="4" key="2">
    <citation type="journal article" date="2019" name="Int. J. Syst. Evol. Microbiol.">
        <title>The Global Catalogue of Microorganisms (GCM) 10K type strain sequencing project: providing services to taxonomists for standard genome sequencing and annotation.</title>
        <authorList>
            <consortium name="The Broad Institute Genomics Platform"/>
            <consortium name="The Broad Institute Genome Sequencing Center for Infectious Disease"/>
            <person name="Wu L."/>
            <person name="Ma J."/>
        </authorList>
    </citation>
    <scope>NUCLEOTIDE SEQUENCE [LARGE SCALE GENOMIC DNA]</scope>
    <source>
        <strain evidence="4">NBRC 107715</strain>
    </source>
</reference>
<evidence type="ECO:0000313" key="4">
    <source>
        <dbReference type="Proteomes" id="UP001156856"/>
    </source>
</evidence>
<name>A0A512J1J2_9HYPH</name>
<reference evidence="2" key="1">
    <citation type="journal article" date="2014" name="Int. J. Syst. Evol. Microbiol.">
        <title>Complete genome of a new Firmicutes species belonging to the dominant human colonic microbiota ('Ruminococcus bicirculans') reveals two chromosomes and a selective capacity to utilize plant glucans.</title>
        <authorList>
            <consortium name="NISC Comparative Sequencing Program"/>
            <person name="Wegmann U."/>
            <person name="Louis P."/>
            <person name="Goesmann A."/>
            <person name="Henrissat B."/>
            <person name="Duncan S.H."/>
            <person name="Flint H.J."/>
        </authorList>
    </citation>
    <scope>NUCLEOTIDE SEQUENCE</scope>
    <source>
        <strain evidence="2">NBRC 107715</strain>
    </source>
</reference>
<dbReference type="AlphaFoldDB" id="A0A512J1J2"/>
<comment type="caution">
    <text evidence="1">The sequence shown here is derived from an EMBL/GenBank/DDBJ whole genome shotgun (WGS) entry which is preliminary data.</text>
</comment>
<dbReference type="Proteomes" id="UP001156856">
    <property type="component" value="Unassembled WGS sequence"/>
</dbReference>
<organism evidence="1 3">
    <name type="scientific">Methylobacterium oxalidis</name>
    <dbReference type="NCBI Taxonomy" id="944322"/>
    <lineage>
        <taxon>Bacteria</taxon>
        <taxon>Pseudomonadati</taxon>
        <taxon>Pseudomonadota</taxon>
        <taxon>Alphaproteobacteria</taxon>
        <taxon>Hyphomicrobiales</taxon>
        <taxon>Methylobacteriaceae</taxon>
        <taxon>Methylobacterium</taxon>
    </lineage>
</organism>